<dbReference type="Pfam" id="PF02108">
    <property type="entry name" value="FliH"/>
    <property type="match status" value="1"/>
</dbReference>
<evidence type="ECO:0000313" key="13">
    <source>
        <dbReference type="Proteomes" id="UP000256763"/>
    </source>
</evidence>
<dbReference type="InterPro" id="IPR000563">
    <property type="entry name" value="Flag_FliH"/>
</dbReference>
<evidence type="ECO:0000256" key="2">
    <source>
        <dbReference type="ARBA" id="ARBA00004496"/>
    </source>
</evidence>
<keyword evidence="6" id="KW-0963">Cytoplasm</keyword>
<gene>
    <name evidence="12" type="ORF">CAL65_12305</name>
</gene>
<comment type="subcellular location">
    <subcellularLocation>
        <location evidence="2">Cytoplasm</location>
    </subcellularLocation>
</comment>
<dbReference type="AlphaFoldDB" id="A0A3E0WUP9"/>
<keyword evidence="9" id="KW-1006">Bacterial flagellum protein export</keyword>
<evidence type="ECO:0000256" key="8">
    <source>
        <dbReference type="ARBA" id="ARBA00022927"/>
    </source>
</evidence>
<dbReference type="GO" id="GO:0009288">
    <property type="term" value="C:bacterial-type flagellum"/>
    <property type="evidence" value="ECO:0007669"/>
    <property type="project" value="InterPro"/>
</dbReference>
<protein>
    <recommendedName>
        <fullName evidence="4">Flagellar assembly protein FliH</fullName>
    </recommendedName>
</protein>
<dbReference type="GO" id="GO:0071973">
    <property type="term" value="P:bacterial-type flagellum-dependent cell motility"/>
    <property type="evidence" value="ECO:0007669"/>
    <property type="project" value="InterPro"/>
</dbReference>
<keyword evidence="8" id="KW-0653">Protein transport</keyword>
<evidence type="ECO:0000256" key="10">
    <source>
        <dbReference type="SAM" id="MobiDB-lite"/>
    </source>
</evidence>
<dbReference type="GO" id="GO:0003774">
    <property type="term" value="F:cytoskeletal motor activity"/>
    <property type="evidence" value="ECO:0007669"/>
    <property type="project" value="InterPro"/>
</dbReference>
<comment type="similarity">
    <text evidence="3">Belongs to the FliH family.</text>
</comment>
<evidence type="ECO:0000256" key="5">
    <source>
        <dbReference type="ARBA" id="ARBA00022448"/>
    </source>
</evidence>
<proteinExistence type="inferred from homology"/>
<reference evidence="13" key="1">
    <citation type="submission" date="2017-05" db="EMBL/GenBank/DDBJ databases">
        <authorList>
            <person name="Sharma S."/>
            <person name="Sidhu C."/>
            <person name="Pinnaka A.K."/>
        </authorList>
    </citation>
    <scope>NUCLEOTIDE SEQUENCE [LARGE SCALE GENOMIC DNA]</scope>
    <source>
        <strain evidence="13">AK93</strain>
    </source>
</reference>
<evidence type="ECO:0000256" key="1">
    <source>
        <dbReference type="ARBA" id="ARBA00003041"/>
    </source>
</evidence>
<comment type="function">
    <text evidence="1">Needed for flagellar regrowth and assembly.</text>
</comment>
<dbReference type="GO" id="GO:0005829">
    <property type="term" value="C:cytosol"/>
    <property type="evidence" value="ECO:0007669"/>
    <property type="project" value="TreeGrafter"/>
</dbReference>
<dbReference type="InterPro" id="IPR051472">
    <property type="entry name" value="T3SS_Stator/FliH"/>
</dbReference>
<dbReference type="PRINTS" id="PR01003">
    <property type="entry name" value="FLGFLIH"/>
</dbReference>
<evidence type="ECO:0000313" key="12">
    <source>
        <dbReference type="EMBL" id="RFA35705.1"/>
    </source>
</evidence>
<feature type="compositionally biased region" description="Acidic residues" evidence="10">
    <location>
        <begin position="33"/>
        <end position="42"/>
    </location>
</feature>
<name>A0A3E0WUP9_9GAMM</name>
<dbReference type="PANTHER" id="PTHR34982">
    <property type="entry name" value="YOP PROTEINS TRANSLOCATION PROTEIN L"/>
    <property type="match status" value="1"/>
</dbReference>
<evidence type="ECO:0000256" key="3">
    <source>
        <dbReference type="ARBA" id="ARBA00006602"/>
    </source>
</evidence>
<organism evidence="12 13">
    <name type="scientific">Alkalilimnicola ehrlichii</name>
    <dbReference type="NCBI Taxonomy" id="351052"/>
    <lineage>
        <taxon>Bacteria</taxon>
        <taxon>Pseudomonadati</taxon>
        <taxon>Pseudomonadota</taxon>
        <taxon>Gammaproteobacteria</taxon>
        <taxon>Chromatiales</taxon>
        <taxon>Ectothiorhodospiraceae</taxon>
        <taxon>Alkalilimnicola</taxon>
    </lineage>
</organism>
<comment type="caution">
    <text evidence="12">The sequence shown here is derived from an EMBL/GenBank/DDBJ whole genome shotgun (WGS) entry which is preliminary data.</text>
</comment>
<evidence type="ECO:0000256" key="9">
    <source>
        <dbReference type="ARBA" id="ARBA00023225"/>
    </source>
</evidence>
<evidence type="ECO:0000256" key="4">
    <source>
        <dbReference type="ARBA" id="ARBA00016507"/>
    </source>
</evidence>
<feature type="compositionally biased region" description="Basic and acidic residues" evidence="10">
    <location>
        <begin position="11"/>
        <end position="22"/>
    </location>
</feature>
<dbReference type="InterPro" id="IPR018035">
    <property type="entry name" value="Flagellar_FliH/T3SS_HrpE"/>
</dbReference>
<keyword evidence="5" id="KW-0813">Transport</keyword>
<dbReference type="RefSeq" id="WP_116302472.1">
    <property type="nucleotide sequence ID" value="NZ_NFZV01000011.1"/>
</dbReference>
<dbReference type="EMBL" id="NFZW01000011">
    <property type="protein sequence ID" value="RFA35705.1"/>
    <property type="molecule type" value="Genomic_DNA"/>
</dbReference>
<dbReference type="PANTHER" id="PTHR34982:SF1">
    <property type="entry name" value="FLAGELLAR ASSEMBLY PROTEIN FLIH"/>
    <property type="match status" value="1"/>
</dbReference>
<dbReference type="GO" id="GO:0015031">
    <property type="term" value="P:protein transport"/>
    <property type="evidence" value="ECO:0007669"/>
    <property type="project" value="UniProtKB-KW"/>
</dbReference>
<keyword evidence="13" id="KW-1185">Reference proteome</keyword>
<sequence>MASSKVISGRGLDDSEVSRWELPDVGDYPAREEPEEPEEELEPGTQLLTVQEIEDIQNAAYEEAYARGYQEGRETGHRDGLALGEKEARKIQAELAEHLGSIINTLAEPLEQLDDEVEEELLELAMALARQIIRRELQTQPGEVVAIVREALGVLPMASRDVTVHVHPEDAQLLREVLGDSDEGRNWRFVEDATLSRGGCRVVTPVTRIDATVEHRIAVLASELLGGNRDEDAEEEAR</sequence>
<evidence type="ECO:0000259" key="11">
    <source>
        <dbReference type="Pfam" id="PF02108"/>
    </source>
</evidence>
<dbReference type="Proteomes" id="UP000256763">
    <property type="component" value="Unassembled WGS sequence"/>
</dbReference>
<keyword evidence="7" id="KW-1005">Bacterial flagellum biogenesis</keyword>
<feature type="domain" description="Flagellar assembly protein FliH/Type III secretion system HrpE" evidence="11">
    <location>
        <begin position="95"/>
        <end position="218"/>
    </location>
</feature>
<accession>A0A3E0WUP9</accession>
<dbReference type="OrthoDB" id="6196089at2"/>
<evidence type="ECO:0000256" key="7">
    <source>
        <dbReference type="ARBA" id="ARBA00022795"/>
    </source>
</evidence>
<evidence type="ECO:0000256" key="6">
    <source>
        <dbReference type="ARBA" id="ARBA00022490"/>
    </source>
</evidence>
<dbReference type="GO" id="GO:0044781">
    <property type="term" value="P:bacterial-type flagellum organization"/>
    <property type="evidence" value="ECO:0007669"/>
    <property type="project" value="UniProtKB-KW"/>
</dbReference>
<feature type="region of interest" description="Disordered" evidence="10">
    <location>
        <begin position="1"/>
        <end position="46"/>
    </location>
</feature>